<protein>
    <submittedName>
        <fullName evidence="6">Ecdysteroid UDP-glucosyltransferase</fullName>
    </submittedName>
</protein>
<dbReference type="GO" id="GO:0008194">
    <property type="term" value="F:UDP-glycosyltransferase activity"/>
    <property type="evidence" value="ECO:0007669"/>
    <property type="project" value="InterPro"/>
</dbReference>
<evidence type="ECO:0000256" key="2">
    <source>
        <dbReference type="ARBA" id="ARBA00022676"/>
    </source>
</evidence>
<keyword evidence="2" id="KW-0328">Glycosyltransferase</keyword>
<evidence type="ECO:0000256" key="4">
    <source>
        <dbReference type="SAM" id="Phobius"/>
    </source>
</evidence>
<feature type="signal peptide" evidence="5">
    <location>
        <begin position="1"/>
        <end position="23"/>
    </location>
</feature>
<dbReference type="InterPro" id="IPR050271">
    <property type="entry name" value="UDP-glycosyltransferase"/>
</dbReference>
<evidence type="ECO:0000313" key="6">
    <source>
        <dbReference type="EMBL" id="KOC69585.1"/>
    </source>
</evidence>
<evidence type="ECO:0000256" key="5">
    <source>
        <dbReference type="SAM" id="SignalP"/>
    </source>
</evidence>
<evidence type="ECO:0000256" key="3">
    <source>
        <dbReference type="ARBA" id="ARBA00022679"/>
    </source>
</evidence>
<dbReference type="PANTHER" id="PTHR48043">
    <property type="entry name" value="EG:EG0003.4 PROTEIN-RELATED"/>
    <property type="match status" value="1"/>
</dbReference>
<keyword evidence="5" id="KW-0732">Signal</keyword>
<reference evidence="6 7" key="1">
    <citation type="submission" date="2015-07" db="EMBL/GenBank/DDBJ databases">
        <title>The genome of Habropoda laboriosa.</title>
        <authorList>
            <person name="Pan H."/>
            <person name="Kapheim K."/>
        </authorList>
    </citation>
    <scope>NUCLEOTIDE SEQUENCE [LARGE SCALE GENOMIC DNA]</scope>
    <source>
        <strain evidence="6">0110345459</strain>
    </source>
</reference>
<evidence type="ECO:0000313" key="7">
    <source>
        <dbReference type="Proteomes" id="UP000053825"/>
    </source>
</evidence>
<dbReference type="OrthoDB" id="5835829at2759"/>
<dbReference type="InterPro" id="IPR002213">
    <property type="entry name" value="UDP_glucos_trans"/>
</dbReference>
<dbReference type="Pfam" id="PF00201">
    <property type="entry name" value="UDPGT"/>
    <property type="match status" value="1"/>
</dbReference>
<accession>A0A0L7RFG5</accession>
<dbReference type="STRING" id="597456.A0A0L7RFG5"/>
<dbReference type="AlphaFoldDB" id="A0A0L7RFG5"/>
<sequence>MRSNISGLLFVACVLCAARYSESARILAVVPTASYSHQIPYRPLWISLSKRGHEVVLVTPNPIENYKAPNFTQINISQTYSILKAIDFVDLRFKGQTWFDFFDERLLDISNDFAESVLNNTDLRKLYAPDSNVTFDVVLAEFLFMPATYALAHRFNAPLIGLSSLGLVAANEHALGGLVLSSHEYRWEMEANTGSNLPFFKRVWNYVTLWRSVYIIYRDLFPKQQQIAEKYFGPLPSVLDMTKNISMIFVNEPNVLTPASPKLTNMLTFSSFHIDENPKPLPKDLQKFLDSAKDGAIYFSLGSNARSADLPKELQRMFCDVFAKLPYKVVWKYEEELVGKPDNVYAGKWLPQQTILTHPNVKLFIYQGGLQSTEETVHAGVPIIGFPVLADQDYQIGRMDALGLGKRLELLTVTKDEFESAIREIITDKKYKERVLYVQRVIKDTPYDLVDNLVWWTEYVIRTNGAPHLRTNLAWQPWYQRYDMDVVVFLTIIAFLIVSNMFNLIAKLIVYVYRRYQVSTGEKQKIS</sequence>
<dbReference type="Gene3D" id="3.40.50.2000">
    <property type="entry name" value="Glycogen Phosphorylase B"/>
    <property type="match status" value="2"/>
</dbReference>
<keyword evidence="4" id="KW-0472">Membrane</keyword>
<keyword evidence="3 6" id="KW-0808">Transferase</keyword>
<proteinExistence type="inferred from homology"/>
<keyword evidence="4" id="KW-0812">Transmembrane</keyword>
<dbReference type="PANTHER" id="PTHR48043:SF159">
    <property type="entry name" value="EG:EG0003.4 PROTEIN-RELATED"/>
    <property type="match status" value="1"/>
</dbReference>
<keyword evidence="7" id="KW-1185">Reference proteome</keyword>
<feature type="chain" id="PRO_5005575380" evidence="5">
    <location>
        <begin position="24"/>
        <end position="527"/>
    </location>
</feature>
<dbReference type="CDD" id="cd03784">
    <property type="entry name" value="GT1_Gtf-like"/>
    <property type="match status" value="1"/>
</dbReference>
<dbReference type="EMBL" id="KQ414606">
    <property type="protein sequence ID" value="KOC69585.1"/>
    <property type="molecule type" value="Genomic_DNA"/>
</dbReference>
<feature type="transmembrane region" description="Helical" evidence="4">
    <location>
        <begin position="486"/>
        <end position="513"/>
    </location>
</feature>
<name>A0A0L7RFG5_9HYME</name>
<dbReference type="SUPFAM" id="SSF53756">
    <property type="entry name" value="UDP-Glycosyltransferase/glycogen phosphorylase"/>
    <property type="match status" value="1"/>
</dbReference>
<dbReference type="FunFam" id="3.40.50.2000:FF:000050">
    <property type="entry name" value="UDP-glucuronosyltransferase"/>
    <property type="match status" value="1"/>
</dbReference>
<keyword evidence="4" id="KW-1133">Transmembrane helix</keyword>
<evidence type="ECO:0000256" key="1">
    <source>
        <dbReference type="ARBA" id="ARBA00009995"/>
    </source>
</evidence>
<organism evidence="6 7">
    <name type="scientific">Habropoda laboriosa</name>
    <dbReference type="NCBI Taxonomy" id="597456"/>
    <lineage>
        <taxon>Eukaryota</taxon>
        <taxon>Metazoa</taxon>
        <taxon>Ecdysozoa</taxon>
        <taxon>Arthropoda</taxon>
        <taxon>Hexapoda</taxon>
        <taxon>Insecta</taxon>
        <taxon>Pterygota</taxon>
        <taxon>Neoptera</taxon>
        <taxon>Endopterygota</taxon>
        <taxon>Hymenoptera</taxon>
        <taxon>Apocrita</taxon>
        <taxon>Aculeata</taxon>
        <taxon>Apoidea</taxon>
        <taxon>Anthophila</taxon>
        <taxon>Apidae</taxon>
        <taxon>Habropoda</taxon>
    </lineage>
</organism>
<dbReference type="Proteomes" id="UP000053825">
    <property type="component" value="Unassembled WGS sequence"/>
</dbReference>
<gene>
    <name evidence="6" type="ORF">WH47_05528</name>
</gene>
<comment type="similarity">
    <text evidence="1">Belongs to the UDP-glycosyltransferase family.</text>
</comment>